<sequence length="159" mass="18430">MRVFLPYHPSNCNKIHCCWGCWAYDCNYESSPTVSPLPSKLILHEQISNWACYKRVRFIRVEEHFCPLLLTPCSYQEGGRGNITECSTESSVDFHLKFPDTEQTIRHTIPQCQTEPLPTTSAYERFEQQSHCPLFESDFFYPIFYQIATKFTVVGATGI</sequence>
<comment type="caution">
    <text evidence="1">The sequence shown here is derived from an EMBL/GenBank/DDBJ whole genome shotgun (WGS) entry which is preliminary data.</text>
</comment>
<evidence type="ECO:0000313" key="2">
    <source>
        <dbReference type="Proteomes" id="UP001054945"/>
    </source>
</evidence>
<evidence type="ECO:0000313" key="1">
    <source>
        <dbReference type="EMBL" id="GIY53525.1"/>
    </source>
</evidence>
<keyword evidence="2" id="KW-1185">Reference proteome</keyword>
<proteinExistence type="predicted"/>
<dbReference type="Proteomes" id="UP001054945">
    <property type="component" value="Unassembled WGS sequence"/>
</dbReference>
<protein>
    <submittedName>
        <fullName evidence="1">Uncharacterized protein</fullName>
    </submittedName>
</protein>
<dbReference type="EMBL" id="BPLR01012374">
    <property type="protein sequence ID" value="GIY53525.1"/>
    <property type="molecule type" value="Genomic_DNA"/>
</dbReference>
<name>A0AAV4U747_CAEEX</name>
<gene>
    <name evidence="1" type="ORF">CEXT_584511</name>
</gene>
<organism evidence="1 2">
    <name type="scientific">Caerostris extrusa</name>
    <name type="common">Bark spider</name>
    <name type="synonym">Caerostris bankana</name>
    <dbReference type="NCBI Taxonomy" id="172846"/>
    <lineage>
        <taxon>Eukaryota</taxon>
        <taxon>Metazoa</taxon>
        <taxon>Ecdysozoa</taxon>
        <taxon>Arthropoda</taxon>
        <taxon>Chelicerata</taxon>
        <taxon>Arachnida</taxon>
        <taxon>Araneae</taxon>
        <taxon>Araneomorphae</taxon>
        <taxon>Entelegynae</taxon>
        <taxon>Araneoidea</taxon>
        <taxon>Araneidae</taxon>
        <taxon>Caerostris</taxon>
    </lineage>
</organism>
<accession>A0AAV4U747</accession>
<reference evidence="1 2" key="1">
    <citation type="submission" date="2021-06" db="EMBL/GenBank/DDBJ databases">
        <title>Caerostris extrusa draft genome.</title>
        <authorList>
            <person name="Kono N."/>
            <person name="Arakawa K."/>
        </authorList>
    </citation>
    <scope>NUCLEOTIDE SEQUENCE [LARGE SCALE GENOMIC DNA]</scope>
</reference>
<dbReference type="AlphaFoldDB" id="A0AAV4U747"/>